<dbReference type="InterPro" id="IPR029058">
    <property type="entry name" value="AB_hydrolase_fold"/>
</dbReference>
<accession>A0A7W7H4E2</accession>
<keyword evidence="3" id="KW-1185">Reference proteome</keyword>
<name>A0A7W7H4E2_9ACTN</name>
<dbReference type="PANTHER" id="PTHR43798">
    <property type="entry name" value="MONOACYLGLYCEROL LIPASE"/>
    <property type="match status" value="1"/>
</dbReference>
<proteinExistence type="predicted"/>
<dbReference type="GO" id="GO:0016020">
    <property type="term" value="C:membrane"/>
    <property type="evidence" value="ECO:0007669"/>
    <property type="project" value="TreeGrafter"/>
</dbReference>
<sequence length="260" mass="27531">MDSAVDVLRFGDGPGLVVVPGNNRRAHHYTKLAELLQDDYRVTVIDRRGRGASAPQGADYSIDREADDVLAVLAATGSRWLFGHSYGGLIALHAALRQPPAGLVVFDPGVSIGGSFPAGWLPAFTRLVEQGRHTAAMTVFLKETGLTPLGNAPAFVFRALAYMLLHGSDSADTRAMMATTPREVGEVVRLDSDGSRYAAIACPTLLLGAGQSPAYLTGVLPRLAGLIPGARYEIIPELDHNAPDLNAPDTVAAHLAAFLR</sequence>
<reference evidence="2 3" key="1">
    <citation type="submission" date="2020-08" db="EMBL/GenBank/DDBJ databases">
        <title>Sequencing the genomes of 1000 actinobacteria strains.</title>
        <authorList>
            <person name="Klenk H.-P."/>
        </authorList>
    </citation>
    <scope>NUCLEOTIDE SEQUENCE [LARGE SCALE GENOMIC DNA]</scope>
    <source>
        <strain evidence="2 3">DSM 45809</strain>
    </source>
</reference>
<evidence type="ECO:0000313" key="3">
    <source>
        <dbReference type="Proteomes" id="UP000546162"/>
    </source>
</evidence>
<dbReference type="InterPro" id="IPR050266">
    <property type="entry name" value="AB_hydrolase_sf"/>
</dbReference>
<gene>
    <name evidence="2" type="ORF">BJY16_007167</name>
</gene>
<protein>
    <submittedName>
        <fullName evidence="2">Pimeloyl-ACP methyl ester carboxylesterase</fullName>
    </submittedName>
</protein>
<organism evidence="2 3">
    <name type="scientific">Actinoplanes octamycinicus</name>
    <dbReference type="NCBI Taxonomy" id="135948"/>
    <lineage>
        <taxon>Bacteria</taxon>
        <taxon>Bacillati</taxon>
        <taxon>Actinomycetota</taxon>
        <taxon>Actinomycetes</taxon>
        <taxon>Micromonosporales</taxon>
        <taxon>Micromonosporaceae</taxon>
        <taxon>Actinoplanes</taxon>
    </lineage>
</organism>
<dbReference type="Pfam" id="PF12697">
    <property type="entry name" value="Abhydrolase_6"/>
    <property type="match status" value="1"/>
</dbReference>
<evidence type="ECO:0000313" key="2">
    <source>
        <dbReference type="EMBL" id="MBB4743708.1"/>
    </source>
</evidence>
<dbReference type="PANTHER" id="PTHR43798:SF33">
    <property type="entry name" value="HYDROLASE, PUTATIVE (AFU_ORTHOLOGUE AFUA_2G14860)-RELATED"/>
    <property type="match status" value="1"/>
</dbReference>
<dbReference type="InterPro" id="IPR000073">
    <property type="entry name" value="AB_hydrolase_1"/>
</dbReference>
<feature type="domain" description="AB hydrolase-1" evidence="1">
    <location>
        <begin position="16"/>
        <end position="253"/>
    </location>
</feature>
<dbReference type="Gene3D" id="3.40.50.1820">
    <property type="entry name" value="alpha/beta hydrolase"/>
    <property type="match status" value="1"/>
</dbReference>
<dbReference type="AlphaFoldDB" id="A0A7W7H4E2"/>
<dbReference type="Proteomes" id="UP000546162">
    <property type="component" value="Unassembled WGS sequence"/>
</dbReference>
<dbReference type="RefSeq" id="WP_185043966.1">
    <property type="nucleotide sequence ID" value="NZ_BAABFG010000005.1"/>
</dbReference>
<dbReference type="GO" id="GO:0003824">
    <property type="term" value="F:catalytic activity"/>
    <property type="evidence" value="ECO:0007669"/>
    <property type="project" value="UniProtKB-ARBA"/>
</dbReference>
<comment type="caution">
    <text evidence="2">The sequence shown here is derived from an EMBL/GenBank/DDBJ whole genome shotgun (WGS) entry which is preliminary data.</text>
</comment>
<dbReference type="SUPFAM" id="SSF53474">
    <property type="entry name" value="alpha/beta-Hydrolases"/>
    <property type="match status" value="1"/>
</dbReference>
<dbReference type="EMBL" id="JACHNB010000001">
    <property type="protein sequence ID" value="MBB4743708.1"/>
    <property type="molecule type" value="Genomic_DNA"/>
</dbReference>
<evidence type="ECO:0000259" key="1">
    <source>
        <dbReference type="Pfam" id="PF12697"/>
    </source>
</evidence>